<accession>A0A418GIM2</accession>
<name>A0A418GIM2_ECOLX</name>
<comment type="caution">
    <text evidence="1">The sequence shown here is derived from an EMBL/GenBank/DDBJ whole genome shotgun (WGS) entry which is preliminary data.</text>
</comment>
<sequence length="47" mass="5339">GIDAGMEVFYFCADPHNKPIVHPKVTTFTHLSQLPELWKARGWDITA</sequence>
<dbReference type="EMBL" id="QXHA01001253">
    <property type="protein sequence ID" value="RIB40721.1"/>
    <property type="molecule type" value="Genomic_DNA"/>
</dbReference>
<proteinExistence type="predicted"/>
<protein>
    <submittedName>
        <fullName evidence="1">6-phosphogluconate phosphatase</fullName>
    </submittedName>
</protein>
<dbReference type="Proteomes" id="UP000284508">
    <property type="component" value="Unassembled WGS sequence"/>
</dbReference>
<gene>
    <name evidence="1" type="ORF">D3C88_17075</name>
</gene>
<feature type="non-terminal residue" evidence="1">
    <location>
        <position position="1"/>
    </location>
</feature>
<evidence type="ECO:0000313" key="1">
    <source>
        <dbReference type="EMBL" id="RIB40721.1"/>
    </source>
</evidence>
<organism evidence="1 2">
    <name type="scientific">Escherichia coli</name>
    <dbReference type="NCBI Taxonomy" id="562"/>
    <lineage>
        <taxon>Bacteria</taxon>
        <taxon>Pseudomonadati</taxon>
        <taxon>Pseudomonadota</taxon>
        <taxon>Gammaproteobacteria</taxon>
        <taxon>Enterobacterales</taxon>
        <taxon>Enterobacteriaceae</taxon>
        <taxon>Escherichia</taxon>
    </lineage>
</organism>
<evidence type="ECO:0000313" key="2">
    <source>
        <dbReference type="Proteomes" id="UP000284508"/>
    </source>
</evidence>
<reference evidence="1 2" key="1">
    <citation type="journal article" date="2018" name="BMC Microbiol.">
        <title>Genome sequencing of strains of the most prevalent clonal group of O1:K1:H7 Escherichia coli that causes neonatal meningitis in France.</title>
        <authorList>
            <person name="Geslain G."/>
            <person name="Birgy A."/>
            <person name="Adiba S."/>
            <person name="Magnan M."/>
            <person name="Courroux C."/>
            <person name="Levy C."/>
            <person name="Cohen R."/>
            <person name="Bidet P."/>
            <person name="Bonacorsi S."/>
        </authorList>
    </citation>
    <scope>NUCLEOTIDE SEQUENCE [LARGE SCALE GENOMIC DNA]</scope>
    <source>
        <strain evidence="1 2">S308</strain>
    </source>
</reference>
<dbReference type="AlphaFoldDB" id="A0A418GIM2"/>